<feature type="domain" description="Adenylate cyclase class-I N-terminal" evidence="14">
    <location>
        <begin position="5"/>
        <end position="195"/>
    </location>
</feature>
<evidence type="ECO:0000256" key="4">
    <source>
        <dbReference type="ARBA" id="ARBA00012201"/>
    </source>
</evidence>
<keyword evidence="7" id="KW-0547">Nucleotide-binding</keyword>
<keyword evidence="8" id="KW-0067">ATP-binding</keyword>
<evidence type="ECO:0000256" key="1">
    <source>
        <dbReference type="ARBA" id="ARBA00001593"/>
    </source>
</evidence>
<evidence type="ECO:0000256" key="9">
    <source>
        <dbReference type="ARBA" id="ARBA00022998"/>
    </source>
</evidence>
<evidence type="ECO:0000313" key="15">
    <source>
        <dbReference type="EMBL" id="CAH0534735.1"/>
    </source>
</evidence>
<comment type="similarity">
    <text evidence="3 13">Belongs to the adenylyl cyclase class-1 family.</text>
</comment>
<dbReference type="RefSeq" id="WP_237467764.1">
    <property type="nucleotide sequence ID" value="NZ_CAKLDI010000001.1"/>
</dbReference>
<dbReference type="PANTHER" id="PTHR38760">
    <property type="entry name" value="ADENYLATE CYCLASE"/>
    <property type="match status" value="1"/>
</dbReference>
<dbReference type="Pfam" id="PF01295">
    <property type="entry name" value="Adenylate_cycl"/>
    <property type="match status" value="1"/>
</dbReference>
<evidence type="ECO:0000313" key="16">
    <source>
        <dbReference type="Proteomes" id="UP000838672"/>
    </source>
</evidence>
<evidence type="ECO:0000256" key="2">
    <source>
        <dbReference type="ARBA" id="ARBA00004496"/>
    </source>
</evidence>
<evidence type="ECO:0000256" key="3">
    <source>
        <dbReference type="ARBA" id="ARBA00007901"/>
    </source>
</evidence>
<dbReference type="PANTHER" id="PTHR38760:SF1">
    <property type="entry name" value="ADENYLATE CYCLASE"/>
    <property type="match status" value="1"/>
</dbReference>
<dbReference type="EMBL" id="CAKLDI010000001">
    <property type="protein sequence ID" value="CAH0534735.1"/>
    <property type="molecule type" value="Genomic_DNA"/>
</dbReference>
<dbReference type="PROSITE" id="PS01092">
    <property type="entry name" value="ADENYLATE_CYCLASE_1_1"/>
    <property type="match status" value="1"/>
</dbReference>
<gene>
    <name evidence="15" type="primary">cyaA</name>
    <name evidence="15" type="ORF">VST7929_02685</name>
</gene>
<dbReference type="PIRSF" id="PIRSF001444">
    <property type="entry name" value="Adenylate_cycl"/>
    <property type="match status" value="1"/>
</dbReference>
<keyword evidence="16" id="KW-1185">Reference proteome</keyword>
<evidence type="ECO:0000256" key="13">
    <source>
        <dbReference type="RuleBase" id="RU004184"/>
    </source>
</evidence>
<dbReference type="Proteomes" id="UP000838672">
    <property type="component" value="Unassembled WGS sequence"/>
</dbReference>
<dbReference type="InterPro" id="IPR024685">
    <property type="entry name" value="Adenylate_cyclase_1_N"/>
</dbReference>
<dbReference type="NCBIfam" id="NF006978">
    <property type="entry name" value="PRK09450.1-2"/>
    <property type="match status" value="1"/>
</dbReference>
<evidence type="ECO:0000256" key="12">
    <source>
        <dbReference type="ARBA" id="ARBA00032637"/>
    </source>
</evidence>
<comment type="catalytic activity">
    <reaction evidence="1">
        <text>ATP = 3',5'-cyclic AMP + diphosphate</text>
        <dbReference type="Rhea" id="RHEA:15389"/>
        <dbReference type="ChEBI" id="CHEBI:30616"/>
        <dbReference type="ChEBI" id="CHEBI:33019"/>
        <dbReference type="ChEBI" id="CHEBI:58165"/>
        <dbReference type="EC" id="4.6.1.1"/>
    </reaction>
</comment>
<comment type="subcellular location">
    <subcellularLocation>
        <location evidence="2">Cytoplasm</location>
    </subcellularLocation>
</comment>
<reference evidence="15" key="1">
    <citation type="submission" date="2021-11" db="EMBL/GenBank/DDBJ databases">
        <authorList>
            <person name="Rodrigo-Torres L."/>
            <person name="Arahal R. D."/>
            <person name="Lucena T."/>
        </authorList>
    </citation>
    <scope>NUCLEOTIDE SEQUENCE</scope>
    <source>
        <strain evidence="15">CECT 7929</strain>
    </source>
</reference>
<evidence type="ECO:0000256" key="7">
    <source>
        <dbReference type="ARBA" id="ARBA00022741"/>
    </source>
</evidence>
<dbReference type="EC" id="4.6.1.1" evidence="4"/>
<dbReference type="InterPro" id="IPR000274">
    <property type="entry name" value="Adenylate_cyclase_1"/>
</dbReference>
<protein>
    <recommendedName>
        <fullName evidence="5">Adenylate cyclase</fullName>
        <ecNumber evidence="4">4.6.1.1</ecNumber>
    </recommendedName>
    <alternativeName>
        <fullName evidence="11">ATP pyrophosphate-lyase</fullName>
    </alternativeName>
    <alternativeName>
        <fullName evidence="12">Adenylyl cyclase</fullName>
    </alternativeName>
</protein>
<evidence type="ECO:0000256" key="8">
    <source>
        <dbReference type="ARBA" id="ARBA00022840"/>
    </source>
</evidence>
<evidence type="ECO:0000256" key="5">
    <source>
        <dbReference type="ARBA" id="ARBA00021420"/>
    </source>
</evidence>
<proteinExistence type="inferred from homology"/>
<evidence type="ECO:0000259" key="14">
    <source>
        <dbReference type="Pfam" id="PF12633"/>
    </source>
</evidence>
<dbReference type="GO" id="GO:0004016">
    <property type="term" value="F:adenylate cyclase activity"/>
    <property type="evidence" value="ECO:0007669"/>
    <property type="project" value="UniProtKB-EC"/>
</dbReference>
<keyword evidence="6" id="KW-0963">Cytoplasm</keyword>
<sequence>MQTYLSSLIRQLDAHNALRMCRALELLSAKQQQVIELVPALLHYHHPALPGYCDGAIPFGIDQYQASDELVQDLQSMGLPALQSVHSPDILALYSMGSSASMGQSLTSDFDIWICVAPSFPMEARQALERKSGLISAWAMEKGLEVNFFVVDESRFRQQRFESLTGDNCGSTQHFLLLDEFYRSAVKMAGRRLLWRVIPVEHEHQYDAYVQRLCDDGVINRDEWVDFGGVPTIPAAEYFGSSLWQLYKSIDSPYKSVLKALLLEAYSWEYPNIQLLSIEAKQRWMTSSAGDYRHDAYYLMLDKVTRYLSMINDQRRLDLVRRCFYLKTHEKLSQNAKLGSMPWRREVLQGLTQEWGWTETQIFELDHRRDWKVEQVKVAHNELLDALMLSYRNLIRFARRNNITSSVSPEDISILARKLYATFEVLPGKVTLLNPQLSPDLYEPNLTLIQVPKGHSTSAGWYLYKQALVPHEIIGRAPLEHNRYLSKLIAWAFFNGLLTDSTHLDTVVRQADVDIDKLYQLVSDIRNTFSIRTDKPSLQALSSPCEIRQLALFVNIEQDPTKHLKLKTSREDQRHVDIFSYGEHGEHCLVGSVDLIYRNSWNEVRTLNFSGPNAMLDALKTVLGKMHQDALPPHSVDVFCYSQQLRGLIRNRVYQLLAECIEMRLKPVDEFEKNRTFKAIRLANKTYGMFFERRGVTIQKLENSVDFYRHISTSKVNKGSIQWTRDEHHQVPEVVDANASEGLVQFFFEAVSGADQCYNIYILDEANDAEVYHQCHTNKDEMVNQVNHFYTSSQDLAQASGNFNLPQFYDLVRDVNGQLIVQCYRRCHCTANEALLPSAEAASLSGVPVVRVLTH</sequence>
<dbReference type="Pfam" id="PF12633">
    <property type="entry name" value="Adenyl_cycl_N"/>
    <property type="match status" value="1"/>
</dbReference>
<name>A0ABN8DXU1_9VIBR</name>
<evidence type="ECO:0000256" key="6">
    <source>
        <dbReference type="ARBA" id="ARBA00022490"/>
    </source>
</evidence>
<accession>A0ABN8DXU1</accession>
<evidence type="ECO:0000256" key="10">
    <source>
        <dbReference type="ARBA" id="ARBA00023239"/>
    </source>
</evidence>
<keyword evidence="10 15" id="KW-0456">Lyase</keyword>
<keyword evidence="9" id="KW-0115">cAMP biosynthesis</keyword>
<dbReference type="InterPro" id="IPR024686">
    <property type="entry name" value="Adenylate_cyclase_1_CS"/>
</dbReference>
<evidence type="ECO:0000256" key="11">
    <source>
        <dbReference type="ARBA" id="ARBA00032597"/>
    </source>
</evidence>
<comment type="caution">
    <text evidence="15">The sequence shown here is derived from an EMBL/GenBank/DDBJ whole genome shotgun (WGS) entry which is preliminary data.</text>
</comment>
<organism evidence="15 16">
    <name type="scientific">Vibrio stylophorae</name>
    <dbReference type="NCBI Taxonomy" id="659351"/>
    <lineage>
        <taxon>Bacteria</taxon>
        <taxon>Pseudomonadati</taxon>
        <taxon>Pseudomonadota</taxon>
        <taxon>Gammaproteobacteria</taxon>
        <taxon>Vibrionales</taxon>
        <taxon>Vibrionaceae</taxon>
        <taxon>Vibrio</taxon>
    </lineage>
</organism>